<dbReference type="OrthoDB" id="9803810at2"/>
<proteinExistence type="predicted"/>
<dbReference type="Proteomes" id="UP000229730">
    <property type="component" value="Unassembled WGS sequence"/>
</dbReference>
<protein>
    <submittedName>
        <fullName evidence="1">Transposase</fullName>
    </submittedName>
</protein>
<dbReference type="EMBL" id="PDEM01000005">
    <property type="protein sequence ID" value="PHZ86711.1"/>
    <property type="molecule type" value="Genomic_DNA"/>
</dbReference>
<sequence length="82" mass="9351">MPLKLAKLPKRTPVKITCQLQADVHEMLSDYARIYESTYGMKEPIEELIPFIVAAFLEGDHAFKKARRELEVGESPATEFGR</sequence>
<evidence type="ECO:0000313" key="2">
    <source>
        <dbReference type="Proteomes" id="UP000229730"/>
    </source>
</evidence>
<name>A0A2G4YWK4_9PROT</name>
<dbReference type="RefSeq" id="WP_099470725.1">
    <property type="nucleotide sequence ID" value="NZ_CP041025.1"/>
</dbReference>
<comment type="caution">
    <text evidence="1">The sequence shown here is derived from an EMBL/GenBank/DDBJ whole genome shotgun (WGS) entry which is preliminary data.</text>
</comment>
<gene>
    <name evidence="1" type="ORF">CRD36_00205</name>
</gene>
<dbReference type="InterPro" id="IPR018733">
    <property type="entry name" value="DUF2274"/>
</dbReference>
<evidence type="ECO:0000313" key="1">
    <source>
        <dbReference type="EMBL" id="PHZ86711.1"/>
    </source>
</evidence>
<accession>A0A2G4YWK4</accession>
<organism evidence="1 2">
    <name type="scientific">Paremcibacter congregatus</name>
    <dbReference type="NCBI Taxonomy" id="2043170"/>
    <lineage>
        <taxon>Bacteria</taxon>
        <taxon>Pseudomonadati</taxon>
        <taxon>Pseudomonadota</taxon>
        <taxon>Alphaproteobacteria</taxon>
        <taxon>Emcibacterales</taxon>
        <taxon>Emcibacteraceae</taxon>
        <taxon>Paremcibacter</taxon>
    </lineage>
</organism>
<dbReference type="AlphaFoldDB" id="A0A2G4YWK4"/>
<reference evidence="1 2" key="1">
    <citation type="submission" date="2017-10" db="EMBL/GenBank/DDBJ databases">
        <title>Frigbacter circumglobatus gen. nov. sp. nov., isolated from sediment cultured in situ.</title>
        <authorList>
            <person name="Zhao Z."/>
        </authorList>
    </citation>
    <scope>NUCLEOTIDE SEQUENCE [LARGE SCALE GENOMIC DNA]</scope>
    <source>
        <strain evidence="1 2">ZYL</strain>
    </source>
</reference>
<dbReference type="InParanoid" id="A0A2G4YWK4"/>
<dbReference type="Pfam" id="PF10038">
    <property type="entry name" value="DUF2274"/>
    <property type="match status" value="1"/>
</dbReference>
<keyword evidence="2" id="KW-1185">Reference proteome</keyword>